<keyword evidence="2" id="KW-1003">Cell membrane</keyword>
<keyword evidence="3 7" id="KW-0812">Transmembrane</keyword>
<dbReference type="GO" id="GO:0008360">
    <property type="term" value="P:regulation of cell shape"/>
    <property type="evidence" value="ECO:0007669"/>
    <property type="project" value="UniProtKB-KW"/>
</dbReference>
<feature type="transmembrane region" description="Helical" evidence="7">
    <location>
        <begin position="114"/>
        <end position="137"/>
    </location>
</feature>
<feature type="transmembrane region" description="Helical" evidence="7">
    <location>
        <begin position="75"/>
        <end position="94"/>
    </location>
</feature>
<gene>
    <name evidence="8" type="ORF">EZS27_021400</name>
</gene>
<evidence type="ECO:0000256" key="1">
    <source>
        <dbReference type="ARBA" id="ARBA00004651"/>
    </source>
</evidence>
<dbReference type="GO" id="GO:0005886">
    <property type="term" value="C:plasma membrane"/>
    <property type="evidence" value="ECO:0007669"/>
    <property type="project" value="UniProtKB-SubCell"/>
</dbReference>
<protein>
    <recommendedName>
        <fullName evidence="9">Rod shape-determining protein MreD</fullName>
    </recommendedName>
</protein>
<evidence type="ECO:0000256" key="2">
    <source>
        <dbReference type="ARBA" id="ARBA00022475"/>
    </source>
</evidence>
<organism evidence="8">
    <name type="scientific">termite gut metagenome</name>
    <dbReference type="NCBI Taxonomy" id="433724"/>
    <lineage>
        <taxon>unclassified sequences</taxon>
        <taxon>metagenomes</taxon>
        <taxon>organismal metagenomes</taxon>
    </lineage>
</organism>
<name>A0A5J4R776_9ZZZZ</name>
<comment type="subcellular location">
    <subcellularLocation>
        <location evidence="1">Cell membrane</location>
        <topology evidence="1">Multi-pass membrane protein</topology>
    </subcellularLocation>
</comment>
<keyword evidence="6 7" id="KW-0472">Membrane</keyword>
<keyword evidence="4" id="KW-0133">Cell shape</keyword>
<evidence type="ECO:0000313" key="8">
    <source>
        <dbReference type="EMBL" id="KAA6329826.1"/>
    </source>
</evidence>
<dbReference type="InterPro" id="IPR007227">
    <property type="entry name" value="Cell_shape_determining_MreD"/>
</dbReference>
<evidence type="ECO:0000256" key="4">
    <source>
        <dbReference type="ARBA" id="ARBA00022960"/>
    </source>
</evidence>
<evidence type="ECO:0000256" key="3">
    <source>
        <dbReference type="ARBA" id="ARBA00022692"/>
    </source>
</evidence>
<evidence type="ECO:0000256" key="6">
    <source>
        <dbReference type="ARBA" id="ARBA00023136"/>
    </source>
</evidence>
<evidence type="ECO:0000256" key="7">
    <source>
        <dbReference type="SAM" id="Phobius"/>
    </source>
</evidence>
<dbReference type="AlphaFoldDB" id="A0A5J4R776"/>
<feature type="transmembrane region" description="Helical" evidence="7">
    <location>
        <begin position="143"/>
        <end position="161"/>
    </location>
</feature>
<evidence type="ECO:0000256" key="5">
    <source>
        <dbReference type="ARBA" id="ARBA00022989"/>
    </source>
</evidence>
<feature type="transmembrane region" description="Helical" evidence="7">
    <location>
        <begin position="53"/>
        <end position="69"/>
    </location>
</feature>
<comment type="caution">
    <text evidence="8">The sequence shown here is derived from an EMBL/GenBank/DDBJ whole genome shotgun (WGS) entry which is preliminary data.</text>
</comment>
<reference evidence="8" key="1">
    <citation type="submission" date="2019-03" db="EMBL/GenBank/DDBJ databases">
        <title>Single cell metagenomics reveals metabolic interactions within the superorganism composed of flagellate Streblomastix strix and complex community of Bacteroidetes bacteria on its surface.</title>
        <authorList>
            <person name="Treitli S.C."/>
            <person name="Kolisko M."/>
            <person name="Husnik F."/>
            <person name="Keeling P."/>
            <person name="Hampl V."/>
        </authorList>
    </citation>
    <scope>NUCLEOTIDE SEQUENCE</scope>
    <source>
        <strain evidence="8">STM</strain>
    </source>
</reference>
<proteinExistence type="predicted"/>
<evidence type="ECO:0008006" key="9">
    <source>
        <dbReference type="Google" id="ProtNLM"/>
    </source>
</evidence>
<sequence length="166" mass="19012">MIVLTYIFRFIWFIALIFVQILIGNIINLGGYATPFIYIYFILKLDSDASRNSLMLWAFSLGFIIDIFSDTLGVNTAAIVLLAFLRPLLLNLFISRDSMDLNIPSIRTMGKIPYFKYIITGILIHHSILFSLEFFSFSNMGGLLLRILTGSLLTFVIIRGIDWLRK</sequence>
<keyword evidence="5 7" id="KW-1133">Transmembrane helix</keyword>
<dbReference type="EMBL" id="SNRY01001590">
    <property type="protein sequence ID" value="KAA6329826.1"/>
    <property type="molecule type" value="Genomic_DNA"/>
</dbReference>
<accession>A0A5J4R776</accession>
<feature type="transmembrane region" description="Helical" evidence="7">
    <location>
        <begin position="12"/>
        <end position="41"/>
    </location>
</feature>
<dbReference type="NCBIfam" id="TIGR03426">
    <property type="entry name" value="shape_MreD"/>
    <property type="match status" value="1"/>
</dbReference>